<keyword evidence="5" id="KW-0500">Molybdenum</keyword>
<accession>A0A261U3A5</accession>
<evidence type="ECO:0000256" key="1">
    <source>
        <dbReference type="ARBA" id="ARBA00001942"/>
    </source>
</evidence>
<dbReference type="InterPro" id="IPR041953">
    <property type="entry name" value="YdeP_MopB"/>
</dbReference>
<proteinExistence type="inferred from homology"/>
<dbReference type="InterPro" id="IPR037951">
    <property type="entry name" value="MopB_CT_YdeP"/>
</dbReference>
<comment type="cofactor">
    <cofactor evidence="1">
        <name>Mo-bis(molybdopterin guanine dinucleotide)</name>
        <dbReference type="ChEBI" id="CHEBI:60539"/>
    </cofactor>
</comment>
<dbReference type="InterPro" id="IPR010046">
    <property type="entry name" value="Mopterin_OxRdtse_a_bac"/>
</dbReference>
<dbReference type="InterPro" id="IPR006656">
    <property type="entry name" value="Mopterin_OxRdtase"/>
</dbReference>
<evidence type="ECO:0000256" key="3">
    <source>
        <dbReference type="ARBA" id="ARBA00010312"/>
    </source>
</evidence>
<comment type="caution">
    <text evidence="12">The sequence shown here is derived from an EMBL/GenBank/DDBJ whole genome shotgun (WGS) entry which is preliminary data.</text>
</comment>
<evidence type="ECO:0000259" key="11">
    <source>
        <dbReference type="Pfam" id="PF01568"/>
    </source>
</evidence>
<dbReference type="GO" id="GO:1990204">
    <property type="term" value="C:oxidoreductase complex"/>
    <property type="evidence" value="ECO:0007669"/>
    <property type="project" value="UniProtKB-ARBA"/>
</dbReference>
<keyword evidence="4" id="KW-0004">4Fe-4S</keyword>
<evidence type="ECO:0000256" key="6">
    <source>
        <dbReference type="ARBA" id="ARBA00022723"/>
    </source>
</evidence>
<evidence type="ECO:0000256" key="7">
    <source>
        <dbReference type="ARBA" id="ARBA00023002"/>
    </source>
</evidence>
<dbReference type="InterPro" id="IPR006657">
    <property type="entry name" value="MoPterin_dinucl-bd_dom"/>
</dbReference>
<dbReference type="NCBIfam" id="TIGR01701">
    <property type="entry name" value="Fdhalpha-like"/>
    <property type="match status" value="1"/>
</dbReference>
<name>A0A261U3A5_9BORD</name>
<evidence type="ECO:0000256" key="8">
    <source>
        <dbReference type="ARBA" id="ARBA00023004"/>
    </source>
</evidence>
<dbReference type="EMBL" id="NEVP01000001">
    <property type="protein sequence ID" value="OZI55333.1"/>
    <property type="molecule type" value="Genomic_DNA"/>
</dbReference>
<dbReference type="PANTHER" id="PTHR43105">
    <property type="entry name" value="RESPIRATORY NITRATE REDUCTASE"/>
    <property type="match status" value="1"/>
</dbReference>
<dbReference type="PIRSF" id="PIRSF000144">
    <property type="entry name" value="CbbBc"/>
    <property type="match status" value="1"/>
</dbReference>
<evidence type="ECO:0000256" key="9">
    <source>
        <dbReference type="ARBA" id="ARBA00023014"/>
    </source>
</evidence>
<evidence type="ECO:0000256" key="2">
    <source>
        <dbReference type="ARBA" id="ARBA00001966"/>
    </source>
</evidence>
<dbReference type="Proteomes" id="UP000216913">
    <property type="component" value="Unassembled WGS sequence"/>
</dbReference>
<dbReference type="CDD" id="cd02787">
    <property type="entry name" value="MopB_CT_ydeP"/>
    <property type="match status" value="1"/>
</dbReference>
<feature type="domain" description="Molybdopterin dinucleotide-binding" evidence="11">
    <location>
        <begin position="646"/>
        <end position="755"/>
    </location>
</feature>
<dbReference type="GO" id="GO:0008863">
    <property type="term" value="F:formate dehydrogenase (NAD+) activity"/>
    <property type="evidence" value="ECO:0007669"/>
    <property type="project" value="InterPro"/>
</dbReference>
<sequence>MSNDTPEGIRPYHHPAGGWDALRAVAQTIRTQMTVVSGPRILLRNNQPDGFDCPGCAWPDPKHTSTFEFCENGAKAVTWEATKKRASPEVFARHTVTELLGWNDHALEDLGRLTHPMAYDAASDRYLPIEWDEAFARAAAALNALPDPNMAEFYTSGRASNEAAFLYQLFVRAYGTNNFPDCSNMCHEATSVGLPQAIGIGKGTVSLEDFDHTDLIISMGHNPGTNHPRMMATLREAARRGVPIVVFNPLKERALERFASPQSPVEMATMGATPIATTYLQVNVGGDAAALKGVMKAVLALDEADRAAGGAGTLDHDFLATHTEGLDALIEDLRGTSWDTIEAISGLARADLEHVATLYCRAPSALVCYGMGVTQHARGTENVQQIANLLLLRGNFGRPGAGICPLRGHSNVQGDRTVGIDEKAPAALRAGIERVFGFVPPAEKGHDAVESIEAMYEGRSRVLVALGGNLAVAMPDTQRTHAAVRKLDCAVHIATKLNRSHLLLARENLLLPCLGRTELDMQATGPQSVTVEDSMSMVHASRGALPPPSPHVRSEPAIVAGLARAVLGERHGIAWEDMVADYDRIRDAIEGVLPAFARYNERVREPGGFRLPLGPTERVWHTPSGKAQFRVFRGVREDAPRAPDVLTLTTLRSHDQYNTTLYGFDDRYRGVFGRRDVVFMNADDLAERGLAEGDLITLEAADGSMHGEPARLTHYTAVTYDIPRGCVAAYYPEANVLVGLGNRDPQSGTPAYKSAPVRVLRAT</sequence>
<keyword evidence="7" id="KW-0560">Oxidoreductase</keyword>
<evidence type="ECO:0000259" key="10">
    <source>
        <dbReference type="Pfam" id="PF00384"/>
    </source>
</evidence>
<dbReference type="Gene3D" id="3.40.228.10">
    <property type="entry name" value="Dimethylsulfoxide Reductase, domain 2"/>
    <property type="match status" value="1"/>
</dbReference>
<dbReference type="PANTHER" id="PTHR43105:SF4">
    <property type="entry name" value="PROTEIN YDEP"/>
    <property type="match status" value="1"/>
</dbReference>
<dbReference type="Pfam" id="PF00384">
    <property type="entry name" value="Molybdopterin"/>
    <property type="match status" value="1"/>
</dbReference>
<dbReference type="SUPFAM" id="SSF50692">
    <property type="entry name" value="ADC-like"/>
    <property type="match status" value="1"/>
</dbReference>
<feature type="domain" description="Molybdopterin oxidoreductase" evidence="10">
    <location>
        <begin position="112"/>
        <end position="497"/>
    </location>
</feature>
<keyword evidence="8" id="KW-0408">Iron</keyword>
<dbReference type="SUPFAM" id="SSF53706">
    <property type="entry name" value="Formate dehydrogenase/DMSO reductase, domains 1-3"/>
    <property type="match status" value="1"/>
</dbReference>
<dbReference type="Pfam" id="PF01568">
    <property type="entry name" value="Molydop_binding"/>
    <property type="match status" value="1"/>
</dbReference>
<dbReference type="RefSeq" id="WP_094798388.1">
    <property type="nucleotide sequence ID" value="NZ_NEVP01000001.1"/>
</dbReference>
<dbReference type="GO" id="GO:0030151">
    <property type="term" value="F:molybdenum ion binding"/>
    <property type="evidence" value="ECO:0007669"/>
    <property type="project" value="InterPro"/>
</dbReference>
<dbReference type="CDD" id="cd02767">
    <property type="entry name" value="MopB_ydeP"/>
    <property type="match status" value="1"/>
</dbReference>
<gene>
    <name evidence="12" type="ORF">CAL25_02695</name>
</gene>
<evidence type="ECO:0000313" key="13">
    <source>
        <dbReference type="Proteomes" id="UP000216913"/>
    </source>
</evidence>
<dbReference type="Gene3D" id="2.40.40.20">
    <property type="match status" value="1"/>
</dbReference>
<evidence type="ECO:0000256" key="4">
    <source>
        <dbReference type="ARBA" id="ARBA00022485"/>
    </source>
</evidence>
<dbReference type="Gene3D" id="3.40.50.740">
    <property type="match status" value="1"/>
</dbReference>
<dbReference type="GO" id="GO:0016020">
    <property type="term" value="C:membrane"/>
    <property type="evidence" value="ECO:0007669"/>
    <property type="project" value="TreeGrafter"/>
</dbReference>
<dbReference type="GO" id="GO:0045333">
    <property type="term" value="P:cellular respiration"/>
    <property type="evidence" value="ECO:0007669"/>
    <property type="project" value="UniProtKB-ARBA"/>
</dbReference>
<dbReference type="GO" id="GO:0043546">
    <property type="term" value="F:molybdopterin cofactor binding"/>
    <property type="evidence" value="ECO:0007669"/>
    <property type="project" value="InterPro"/>
</dbReference>
<protein>
    <submittedName>
        <fullName evidence="12">CbbBc protein</fullName>
    </submittedName>
</protein>
<comment type="similarity">
    <text evidence="3">Belongs to the prokaryotic molybdopterin-containing oxidoreductase family.</text>
</comment>
<dbReference type="InterPro" id="IPR050123">
    <property type="entry name" value="Prok_molybdopt-oxidoreductase"/>
</dbReference>
<dbReference type="AlphaFoldDB" id="A0A261U3A5"/>
<evidence type="ECO:0000256" key="5">
    <source>
        <dbReference type="ARBA" id="ARBA00022505"/>
    </source>
</evidence>
<evidence type="ECO:0000313" key="12">
    <source>
        <dbReference type="EMBL" id="OZI55333.1"/>
    </source>
</evidence>
<dbReference type="GO" id="GO:0051539">
    <property type="term" value="F:4 iron, 4 sulfur cluster binding"/>
    <property type="evidence" value="ECO:0007669"/>
    <property type="project" value="UniProtKB-KW"/>
</dbReference>
<reference evidence="12 13" key="1">
    <citation type="submission" date="2017-05" db="EMBL/GenBank/DDBJ databases">
        <title>Complete and WGS of Bordetella genogroups.</title>
        <authorList>
            <person name="Spilker T."/>
            <person name="LiPuma J."/>
        </authorList>
    </citation>
    <scope>NUCLEOTIDE SEQUENCE [LARGE SCALE GENOMIC DNA]</scope>
    <source>
        <strain evidence="12 13">AU10456</strain>
    </source>
</reference>
<keyword evidence="9" id="KW-0411">Iron-sulfur</keyword>
<keyword evidence="13" id="KW-1185">Reference proteome</keyword>
<keyword evidence="6" id="KW-0479">Metal-binding</keyword>
<organism evidence="12 13">
    <name type="scientific">Bordetella genomosp. 5</name>
    <dbReference type="NCBI Taxonomy" id="1395608"/>
    <lineage>
        <taxon>Bacteria</taxon>
        <taxon>Pseudomonadati</taxon>
        <taxon>Pseudomonadota</taxon>
        <taxon>Betaproteobacteria</taxon>
        <taxon>Burkholderiales</taxon>
        <taxon>Alcaligenaceae</taxon>
        <taxon>Bordetella</taxon>
    </lineage>
</organism>
<comment type="cofactor">
    <cofactor evidence="2">
        <name>[4Fe-4S] cluster</name>
        <dbReference type="ChEBI" id="CHEBI:49883"/>
    </cofactor>
</comment>
<dbReference type="OrthoDB" id="5287431at2"/>
<dbReference type="InterPro" id="IPR009010">
    <property type="entry name" value="Asp_de-COase-like_dom_sf"/>
</dbReference>